<dbReference type="SMART" id="SM00184">
    <property type="entry name" value="RING"/>
    <property type="match status" value="1"/>
</dbReference>
<dbReference type="Proteomes" id="UP000034350">
    <property type="component" value="Unassembled WGS sequence"/>
</dbReference>
<protein>
    <recommendedName>
        <fullName evidence="5">RING-type domain-containing protein</fullName>
    </recommendedName>
</protein>
<evidence type="ECO:0000256" key="2">
    <source>
        <dbReference type="ARBA" id="ARBA00022771"/>
    </source>
</evidence>
<keyword evidence="7" id="KW-1185">Reference proteome</keyword>
<dbReference type="VEuPathDB" id="MicrosporidiaDB:NCER_101577"/>
<dbReference type="Pfam" id="PF00097">
    <property type="entry name" value="zf-C3HC4"/>
    <property type="match status" value="1"/>
</dbReference>
<keyword evidence="1" id="KW-0479">Metal-binding</keyword>
<accession>A0A0F9ZC51</accession>
<dbReference type="PROSITE" id="PS50089">
    <property type="entry name" value="ZF_RING_2"/>
    <property type="match status" value="1"/>
</dbReference>
<dbReference type="GO" id="GO:0008270">
    <property type="term" value="F:zinc ion binding"/>
    <property type="evidence" value="ECO:0007669"/>
    <property type="project" value="UniProtKB-KW"/>
</dbReference>
<dbReference type="AlphaFoldDB" id="A0A0F9ZC51"/>
<dbReference type="InterPro" id="IPR017907">
    <property type="entry name" value="Znf_RING_CS"/>
</dbReference>
<organism evidence="6 7">
    <name type="scientific">Vairimorpha ceranae</name>
    <dbReference type="NCBI Taxonomy" id="40302"/>
    <lineage>
        <taxon>Eukaryota</taxon>
        <taxon>Fungi</taxon>
        <taxon>Fungi incertae sedis</taxon>
        <taxon>Microsporidia</taxon>
        <taxon>Nosematidae</taxon>
        <taxon>Vairimorpha</taxon>
    </lineage>
</organism>
<evidence type="ECO:0000256" key="4">
    <source>
        <dbReference type="PROSITE-ProRule" id="PRU00175"/>
    </source>
</evidence>
<name>A0A0F9ZC51_9MICR</name>
<dbReference type="InterPro" id="IPR001841">
    <property type="entry name" value="Znf_RING"/>
</dbReference>
<dbReference type="VEuPathDB" id="MicrosporidiaDB:AAJ76_270007265"/>
<evidence type="ECO:0000256" key="3">
    <source>
        <dbReference type="ARBA" id="ARBA00022833"/>
    </source>
</evidence>
<evidence type="ECO:0000313" key="6">
    <source>
        <dbReference type="EMBL" id="KKO75229.1"/>
    </source>
</evidence>
<gene>
    <name evidence="6" type="ORF">AAJ76_270007265</name>
</gene>
<dbReference type="Gene3D" id="3.30.40.10">
    <property type="entry name" value="Zinc/RING finger domain, C3HC4 (zinc finger)"/>
    <property type="match status" value="1"/>
</dbReference>
<keyword evidence="3" id="KW-0862">Zinc</keyword>
<evidence type="ECO:0000256" key="1">
    <source>
        <dbReference type="ARBA" id="ARBA00022723"/>
    </source>
</evidence>
<keyword evidence="2 4" id="KW-0863">Zinc-finger</keyword>
<dbReference type="InterPro" id="IPR018957">
    <property type="entry name" value="Znf_C3HC4_RING-type"/>
</dbReference>
<dbReference type="EMBL" id="JPQZ01000027">
    <property type="protein sequence ID" value="KKO75229.1"/>
    <property type="molecule type" value="Genomic_DNA"/>
</dbReference>
<sequence length="163" mass="19409">MSKLCLICKSECSIPHWLPCKHIFCFLCIRKHIEKRNFCPECFKSPFSPADLRTNQKQYNKIDKLPILVQSREEHLVRELKKRRANSSGSKSALMYRYHELSINVDNERFREIPRNMDTIVRQLNQLEAENKQIRRKIEKDFPKAFDVVNKLKLKYKKNDGGV</sequence>
<comment type="caution">
    <text evidence="6">The sequence shown here is derived from an EMBL/GenBank/DDBJ whole genome shotgun (WGS) entry which is preliminary data.</text>
</comment>
<reference evidence="6 7" key="1">
    <citation type="journal article" date="2015" name="Environ. Microbiol.">
        <title>Genome analyses suggest the presence of polyploidy and recent human-driven expansions in eight global populations of the honeybee pathogen Nosema ceranae.</title>
        <authorList>
            <person name="Pelin A."/>
            <person name="Selman M."/>
            <person name="Aris-Brosou S."/>
            <person name="Farinelli L."/>
            <person name="Corradi N."/>
        </authorList>
    </citation>
    <scope>NUCLEOTIDE SEQUENCE [LARGE SCALE GENOMIC DNA]</scope>
    <source>
        <strain evidence="6 7">PA08 1199</strain>
    </source>
</reference>
<dbReference type="PROSITE" id="PS00518">
    <property type="entry name" value="ZF_RING_1"/>
    <property type="match status" value="1"/>
</dbReference>
<dbReference type="VEuPathDB" id="MicrosporidiaDB:G9O61_00g013460"/>
<dbReference type="InterPro" id="IPR013083">
    <property type="entry name" value="Znf_RING/FYVE/PHD"/>
</dbReference>
<feature type="domain" description="RING-type" evidence="5">
    <location>
        <begin position="5"/>
        <end position="42"/>
    </location>
</feature>
<dbReference type="GeneID" id="36319827"/>
<dbReference type="RefSeq" id="XP_024330971.1">
    <property type="nucleotide sequence ID" value="XM_024474898.1"/>
</dbReference>
<evidence type="ECO:0000259" key="5">
    <source>
        <dbReference type="PROSITE" id="PS50089"/>
    </source>
</evidence>
<dbReference type="OrthoDB" id="6270329at2759"/>
<evidence type="ECO:0000313" key="7">
    <source>
        <dbReference type="Proteomes" id="UP000034350"/>
    </source>
</evidence>
<proteinExistence type="predicted"/>
<dbReference type="SUPFAM" id="SSF57850">
    <property type="entry name" value="RING/U-box"/>
    <property type="match status" value="1"/>
</dbReference>